<keyword evidence="5" id="KW-0808">Transferase</keyword>
<evidence type="ECO:0000256" key="1">
    <source>
        <dbReference type="ARBA" id="ARBA00012265"/>
    </source>
</evidence>
<feature type="region of interest" description="Disordered" evidence="3">
    <location>
        <begin position="102"/>
        <end position="133"/>
    </location>
</feature>
<dbReference type="InterPro" id="IPR026274">
    <property type="entry name" value="tRNA_wybutosine_synth_prot_2"/>
</dbReference>
<evidence type="ECO:0000256" key="2">
    <source>
        <dbReference type="ARBA" id="ARBA00049400"/>
    </source>
</evidence>
<feature type="region of interest" description="Disordered" evidence="3">
    <location>
        <begin position="181"/>
        <end position="234"/>
    </location>
</feature>
<accession>A0ABP0BZ85</accession>
<dbReference type="GO" id="GO:0032259">
    <property type="term" value="P:methylation"/>
    <property type="evidence" value="ECO:0007669"/>
    <property type="project" value="UniProtKB-KW"/>
</dbReference>
<keyword evidence="5" id="KW-0489">Methyltransferase</keyword>
<dbReference type="GO" id="GO:0102522">
    <property type="term" value="F:tRNA 4-demethylwyosine alpha-amino-alpha-carboxypropyltransferase activity"/>
    <property type="evidence" value="ECO:0007669"/>
    <property type="project" value="UniProtKB-EC"/>
</dbReference>
<proteinExistence type="predicted"/>
<dbReference type="EC" id="2.5.1.114" evidence="1"/>
<name>A0ABP0BZ85_9PEZI</name>
<feature type="compositionally biased region" description="Low complexity" evidence="3">
    <location>
        <begin position="223"/>
        <end position="234"/>
    </location>
</feature>
<feature type="region of interest" description="Disordered" evidence="3">
    <location>
        <begin position="357"/>
        <end position="389"/>
    </location>
</feature>
<dbReference type="GO" id="GO:0008168">
    <property type="term" value="F:methyltransferase activity"/>
    <property type="evidence" value="ECO:0007669"/>
    <property type="project" value="UniProtKB-KW"/>
</dbReference>
<dbReference type="Proteomes" id="UP001642405">
    <property type="component" value="Unassembled WGS sequence"/>
</dbReference>
<keyword evidence="6" id="KW-1185">Reference proteome</keyword>
<evidence type="ECO:0000256" key="3">
    <source>
        <dbReference type="SAM" id="MobiDB-lite"/>
    </source>
</evidence>
<sequence length="540" mass="58759">MDVDMEQTFDDNTTSTPPPRTRHGRAHAKDGRPKKPKAESKLAAVVRRWLANVLPTLPGMPLSAGSSLLEWSVETLVAQAPKRWVVYEPMVLLPTGSFSFSTGVPSSGKSATSTTKQSPPTSPTSPPSPAPPLWQTVLAAVSREQQDQLWRNVLLALSPKGSGGANNAQLTHLAVNEGIPLYNVEGGDDENENGNKNDNDNEKDDENVLRSPTGLRPLYGDFGPATTAAGGPPTDADFQRAFWVSTKQNGLYQTWAPRWSMFSRGNIKEKARLLAWVGGPGQERNMNANGWAVDLYAGIGYFVFSYAQRGLRVLGWELNPWSAEALRRGAARNGWSVRVVRRDADLARPTADTVFCGTSANEEAGGVGDSEDREDTEDTEDTEGEYDDDEPAPIVIFVEDNQHAARRLAELQAAAASHPPPLPSLSLGPVVHVNCGLLPTSRPTWRIAWDAVVGAELPRRARNVIETDEARTAWLHLHDNVGVEELASRQAEIQALVVAWAGEVAGDGHRTCMAVVEHVEQVKTFAPGVWHCVFDVRITL</sequence>
<dbReference type="EMBL" id="CAWUHB010000031">
    <property type="protein sequence ID" value="CAK7224898.1"/>
    <property type="molecule type" value="Genomic_DNA"/>
</dbReference>
<reference evidence="5 6" key="1">
    <citation type="submission" date="2024-01" db="EMBL/GenBank/DDBJ databases">
        <authorList>
            <person name="Allen C."/>
            <person name="Tagirdzhanova G."/>
        </authorList>
    </citation>
    <scope>NUCLEOTIDE SEQUENCE [LARGE SCALE GENOMIC DNA]</scope>
</reference>
<feature type="compositionally biased region" description="Basic and acidic residues" evidence="3">
    <location>
        <begin position="27"/>
        <end position="40"/>
    </location>
</feature>
<dbReference type="InterPro" id="IPR030382">
    <property type="entry name" value="MeTrfase_TRM5/TYW2"/>
</dbReference>
<gene>
    <name evidence="5" type="primary">TRM12</name>
    <name evidence="5" type="ORF">SCUCBS95973_005675</name>
</gene>
<feature type="compositionally biased region" description="Low complexity" evidence="3">
    <location>
        <begin position="109"/>
        <end position="119"/>
    </location>
</feature>
<dbReference type="InterPro" id="IPR029063">
    <property type="entry name" value="SAM-dependent_MTases_sf"/>
</dbReference>
<comment type="catalytic activity">
    <reaction evidence="2">
        <text>4-demethylwyosine(37) in tRNA(Phe) + S-adenosyl-L-methionine = 4-demethyl-7-[(3S)-3-amino-3-carboxypropyl]wyosine(37) in tRNA(Phe) + S-methyl-5'-thioadenosine + H(+)</text>
        <dbReference type="Rhea" id="RHEA:36355"/>
        <dbReference type="Rhea" id="RHEA-COMP:10164"/>
        <dbReference type="Rhea" id="RHEA-COMP:10378"/>
        <dbReference type="ChEBI" id="CHEBI:15378"/>
        <dbReference type="ChEBI" id="CHEBI:17509"/>
        <dbReference type="ChEBI" id="CHEBI:59789"/>
        <dbReference type="ChEBI" id="CHEBI:64315"/>
        <dbReference type="ChEBI" id="CHEBI:73550"/>
        <dbReference type="EC" id="2.5.1.114"/>
    </reaction>
</comment>
<evidence type="ECO:0000313" key="6">
    <source>
        <dbReference type="Proteomes" id="UP001642405"/>
    </source>
</evidence>
<dbReference type="PANTHER" id="PTHR23245:SF25">
    <property type="entry name" value="TRNA WYBUTOSINE-SYNTHESIZING PROTEIN 2 HOMOLOG"/>
    <property type="match status" value="1"/>
</dbReference>
<dbReference type="PIRSF" id="PIRSF038972">
    <property type="entry name" value="Trm12"/>
    <property type="match status" value="1"/>
</dbReference>
<dbReference type="Gene3D" id="3.40.50.150">
    <property type="entry name" value="Vaccinia Virus protein VP39"/>
    <property type="match status" value="1"/>
</dbReference>
<feature type="domain" description="SAM-dependent methyltransferase TRM5/TYW2-type" evidence="4">
    <location>
        <begin position="182"/>
        <end position="540"/>
    </location>
</feature>
<dbReference type="PROSITE" id="PS51684">
    <property type="entry name" value="SAM_MT_TRM5_TYW2"/>
    <property type="match status" value="1"/>
</dbReference>
<dbReference type="PANTHER" id="PTHR23245">
    <property type="entry name" value="TRNA METHYLTRANSFERASE"/>
    <property type="match status" value="1"/>
</dbReference>
<dbReference type="SUPFAM" id="SSF53335">
    <property type="entry name" value="S-adenosyl-L-methionine-dependent methyltransferases"/>
    <property type="match status" value="1"/>
</dbReference>
<comment type="caution">
    <text evidence="5">The sequence shown here is derived from an EMBL/GenBank/DDBJ whole genome shotgun (WGS) entry which is preliminary data.</text>
</comment>
<protein>
    <recommendedName>
        <fullName evidence="1">tRNA(Phe) (4-demethylwyosine(37)-C(7)) aminocarboxypropyltransferase</fullName>
        <ecNumber evidence="1">2.5.1.114</ecNumber>
    </recommendedName>
</protein>
<organism evidence="5 6">
    <name type="scientific">Sporothrix curviconia</name>
    <dbReference type="NCBI Taxonomy" id="1260050"/>
    <lineage>
        <taxon>Eukaryota</taxon>
        <taxon>Fungi</taxon>
        <taxon>Dikarya</taxon>
        <taxon>Ascomycota</taxon>
        <taxon>Pezizomycotina</taxon>
        <taxon>Sordariomycetes</taxon>
        <taxon>Sordariomycetidae</taxon>
        <taxon>Ophiostomatales</taxon>
        <taxon>Ophiostomataceae</taxon>
        <taxon>Sporothrix</taxon>
    </lineage>
</organism>
<feature type="region of interest" description="Disordered" evidence="3">
    <location>
        <begin position="1"/>
        <end position="40"/>
    </location>
</feature>
<evidence type="ECO:0000259" key="4">
    <source>
        <dbReference type="PROSITE" id="PS51684"/>
    </source>
</evidence>
<feature type="compositionally biased region" description="Acidic residues" evidence="3">
    <location>
        <begin position="369"/>
        <end position="389"/>
    </location>
</feature>
<feature type="compositionally biased region" description="Pro residues" evidence="3">
    <location>
        <begin position="120"/>
        <end position="132"/>
    </location>
</feature>
<evidence type="ECO:0000313" key="5">
    <source>
        <dbReference type="EMBL" id="CAK7224898.1"/>
    </source>
</evidence>